<protein>
    <recommendedName>
        <fullName evidence="3">Transposase</fullName>
    </recommendedName>
</protein>
<proteinExistence type="predicted"/>
<evidence type="ECO:0000313" key="1">
    <source>
        <dbReference type="EMBL" id="OAE41754.1"/>
    </source>
</evidence>
<reference evidence="1 2" key="1">
    <citation type="submission" date="2016-05" db="EMBL/GenBank/DDBJ databases">
        <authorList>
            <person name="Lavstsen T."/>
            <person name="Jespersen J.S."/>
        </authorList>
    </citation>
    <scope>NUCLEOTIDE SEQUENCE [LARGE SCALE GENOMIC DNA]</scope>
    <source>
        <strain evidence="1 2">KCJ1736</strain>
    </source>
</reference>
<accession>A0A176X4E9</accession>
<dbReference type="Proteomes" id="UP000077098">
    <property type="component" value="Unassembled WGS sequence"/>
</dbReference>
<dbReference type="AlphaFoldDB" id="A0A176X4E9"/>
<name>A0A176X4E9_AGRTU</name>
<comment type="caution">
    <text evidence="1">The sequence shown here is derived from an EMBL/GenBank/DDBJ whole genome shotgun (WGS) entry which is preliminary data.</text>
</comment>
<dbReference type="EMBL" id="LXPS01000033">
    <property type="protein sequence ID" value="OAE41754.1"/>
    <property type="molecule type" value="Genomic_DNA"/>
</dbReference>
<sequence length="71" mass="8297">MRRHEILTLFIDWPVSLVEEGIDFRVRIVHAQRRHNLERHHRNAITARAHGLQSHMIRTILGRQSINASAG</sequence>
<gene>
    <name evidence="1" type="ORF">A7J57_01480</name>
</gene>
<organism evidence="1 2">
    <name type="scientific">Agrobacterium tumefaciens</name>
    <dbReference type="NCBI Taxonomy" id="358"/>
    <lineage>
        <taxon>Bacteria</taxon>
        <taxon>Pseudomonadati</taxon>
        <taxon>Pseudomonadota</taxon>
        <taxon>Alphaproteobacteria</taxon>
        <taxon>Hyphomicrobiales</taxon>
        <taxon>Rhizobiaceae</taxon>
        <taxon>Rhizobium/Agrobacterium group</taxon>
        <taxon>Agrobacterium</taxon>
        <taxon>Agrobacterium tumefaciens complex</taxon>
    </lineage>
</organism>
<evidence type="ECO:0000313" key="2">
    <source>
        <dbReference type="Proteomes" id="UP000077098"/>
    </source>
</evidence>
<evidence type="ECO:0008006" key="3">
    <source>
        <dbReference type="Google" id="ProtNLM"/>
    </source>
</evidence>